<sequence>MKEFEKKLQEFQTLIGKDDAKSERIKAQIVEWLEQNGDDDAREKCKALVLQNLKRIDEDIATIRQQIATEYDILPISYIAKHYFKKSASWLHQRINGYCVRGKVYTLNEEQKQIFNNACKDIAKKIGSLQLT</sequence>
<evidence type="ECO:0000313" key="1">
    <source>
        <dbReference type="EMBL" id="KXB77634.1"/>
    </source>
</evidence>
<dbReference type="AlphaFoldDB" id="A0A134BCH0"/>
<reference evidence="1 2" key="1">
    <citation type="submission" date="2016-01" db="EMBL/GenBank/DDBJ databases">
        <authorList>
            <person name="Oliw E.H."/>
        </authorList>
    </citation>
    <scope>NUCLEOTIDE SEQUENCE [LARGE SCALE GENOMIC DNA]</scope>
    <source>
        <strain evidence="1 2">DNF00307</strain>
    </source>
</reference>
<organism evidence="1">
    <name type="scientific">Prevotella amnii</name>
    <dbReference type="NCBI Taxonomy" id="419005"/>
    <lineage>
        <taxon>Bacteria</taxon>
        <taxon>Pseudomonadati</taxon>
        <taxon>Bacteroidota</taxon>
        <taxon>Bacteroidia</taxon>
        <taxon>Bacteroidales</taxon>
        <taxon>Prevotellaceae</taxon>
        <taxon>Prevotella</taxon>
    </lineage>
</organism>
<evidence type="ECO:0000313" key="2">
    <source>
        <dbReference type="Proteomes" id="UP000070531"/>
    </source>
</evidence>
<dbReference type="RefSeq" id="WP_060933019.1">
    <property type="nucleotide sequence ID" value="NZ_KQ960520.1"/>
</dbReference>
<gene>
    <name evidence="1" type="ORF">HMPREF1860_01296</name>
</gene>
<name>A0A134BCH0_9BACT</name>
<accession>A0A134BCH0</accession>
<protein>
    <recommendedName>
        <fullName evidence="3">DUF5053 domain-containing protein</fullName>
    </recommendedName>
</protein>
<proteinExistence type="predicted"/>
<dbReference type="Proteomes" id="UP000070531">
    <property type="component" value="Unassembled WGS sequence"/>
</dbReference>
<evidence type="ECO:0008006" key="3">
    <source>
        <dbReference type="Google" id="ProtNLM"/>
    </source>
</evidence>
<dbReference type="PATRIC" id="fig|419005.5.peg.1303"/>
<dbReference type="EMBL" id="LSDL01000060">
    <property type="protein sequence ID" value="KXB77634.1"/>
    <property type="molecule type" value="Genomic_DNA"/>
</dbReference>
<comment type="caution">
    <text evidence="1">The sequence shown here is derived from an EMBL/GenBank/DDBJ whole genome shotgun (WGS) entry which is preliminary data.</text>
</comment>
<dbReference type="Pfam" id="PF16476">
    <property type="entry name" value="DUF5053"/>
    <property type="match status" value="1"/>
</dbReference>
<dbReference type="InterPro" id="IPR032483">
    <property type="entry name" value="DUF5053"/>
</dbReference>